<feature type="repeat" description="WD" evidence="9">
    <location>
        <begin position="143"/>
        <end position="185"/>
    </location>
</feature>
<evidence type="ECO:0000256" key="10">
    <source>
        <dbReference type="SAM" id="MobiDB-lite"/>
    </source>
</evidence>
<dbReference type="STRING" id="656061.D5GI22"/>
<evidence type="ECO:0000256" key="6">
    <source>
        <dbReference type="ARBA" id="ARBA00023242"/>
    </source>
</evidence>
<proteinExistence type="inferred from homology"/>
<evidence type="ECO:0000313" key="12">
    <source>
        <dbReference type="EMBL" id="CAZ84165.1"/>
    </source>
</evidence>
<gene>
    <name evidence="12" type="ORF">GSTUM_00008236001</name>
</gene>
<evidence type="ECO:0000256" key="1">
    <source>
        <dbReference type="ARBA" id="ARBA00004604"/>
    </source>
</evidence>
<dbReference type="GO" id="GO:0000462">
    <property type="term" value="P:maturation of SSU-rRNA from tricistronic rRNA transcript (SSU-rRNA, 5.8S rRNA, LSU-rRNA)"/>
    <property type="evidence" value="ECO:0007669"/>
    <property type="project" value="TreeGrafter"/>
</dbReference>
<dbReference type="InterPro" id="IPR020472">
    <property type="entry name" value="WD40_PAC1"/>
</dbReference>
<feature type="domain" description="Sof1-like protein" evidence="11">
    <location>
        <begin position="436"/>
        <end position="522"/>
    </location>
</feature>
<dbReference type="InterPro" id="IPR007287">
    <property type="entry name" value="Sof1"/>
</dbReference>
<dbReference type="OMA" id="EDHNAYI"/>
<evidence type="ECO:0000256" key="8">
    <source>
        <dbReference type="ARBA" id="ARBA00032239"/>
    </source>
</evidence>
<keyword evidence="4 9" id="KW-0853">WD repeat</keyword>
<dbReference type="Gene3D" id="2.130.10.10">
    <property type="entry name" value="YVTN repeat-like/Quinoprotein amine dehydrogenase"/>
    <property type="match status" value="2"/>
</dbReference>
<evidence type="ECO:0000256" key="2">
    <source>
        <dbReference type="ARBA" id="ARBA00005649"/>
    </source>
</evidence>
<evidence type="ECO:0000256" key="7">
    <source>
        <dbReference type="ARBA" id="ARBA00023274"/>
    </source>
</evidence>
<dbReference type="GeneID" id="9183498"/>
<dbReference type="UniPathway" id="UPA00143"/>
<dbReference type="InterPro" id="IPR019775">
    <property type="entry name" value="WD40_repeat_CS"/>
</dbReference>
<name>D5GI22_TUBMM</name>
<evidence type="ECO:0000256" key="9">
    <source>
        <dbReference type="PROSITE-ProRule" id="PRU00221"/>
    </source>
</evidence>
<evidence type="ECO:0000313" key="13">
    <source>
        <dbReference type="Proteomes" id="UP000006911"/>
    </source>
</evidence>
<feature type="region of interest" description="Disordered" evidence="10">
    <location>
        <begin position="482"/>
        <end position="526"/>
    </location>
</feature>
<dbReference type="CDD" id="cd00200">
    <property type="entry name" value="WD40"/>
    <property type="match status" value="1"/>
</dbReference>
<dbReference type="InterPro" id="IPR015943">
    <property type="entry name" value="WD40/YVTN_repeat-like_dom_sf"/>
</dbReference>
<dbReference type="Pfam" id="PF00400">
    <property type="entry name" value="WD40"/>
    <property type="match status" value="5"/>
</dbReference>
<dbReference type="FunFam" id="2.130.10.10:FF:001105">
    <property type="entry name" value="WD40-repeat-containing domain protein"/>
    <property type="match status" value="1"/>
</dbReference>
<evidence type="ECO:0000256" key="4">
    <source>
        <dbReference type="ARBA" id="ARBA00022574"/>
    </source>
</evidence>
<evidence type="ECO:0000256" key="5">
    <source>
        <dbReference type="ARBA" id="ARBA00022737"/>
    </source>
</evidence>
<dbReference type="KEGG" id="tml:GSTUM_00008236001"/>
<comment type="similarity">
    <text evidence="2">Belongs to the WD repeat DCAF13/WDSOF1 family.</text>
</comment>
<dbReference type="Proteomes" id="UP000006911">
    <property type="component" value="Unassembled WGS sequence"/>
</dbReference>
<dbReference type="PANTHER" id="PTHR22851">
    <property type="entry name" value="U3 SMALL NUCLEOLAR RNA U3 SNORNA ASSOCIATED PROTEIN"/>
    <property type="match status" value="1"/>
</dbReference>
<feature type="repeat" description="WD" evidence="9">
    <location>
        <begin position="186"/>
        <end position="220"/>
    </location>
</feature>
<dbReference type="PANTHER" id="PTHR22851:SF0">
    <property type="entry name" value="DDB1- AND CUL4-ASSOCIATED FACTOR 13"/>
    <property type="match status" value="1"/>
</dbReference>
<dbReference type="AlphaFoldDB" id="D5GI22"/>
<keyword evidence="6" id="KW-0539">Nucleus</keyword>
<feature type="compositionally biased region" description="Basic and acidic residues" evidence="10">
    <location>
        <begin position="484"/>
        <end position="503"/>
    </location>
</feature>
<dbReference type="RefSeq" id="XP_002839974.1">
    <property type="nucleotide sequence ID" value="XM_002839928.1"/>
</dbReference>
<keyword evidence="7" id="KW-0687">Ribonucleoprotein</keyword>
<dbReference type="EMBL" id="FN430322">
    <property type="protein sequence ID" value="CAZ84165.1"/>
    <property type="molecule type" value="Genomic_DNA"/>
</dbReference>
<sequence length="526" mass="58988">MIELYGYSTLSYSSKSFSITLTLNLSFGTLFLPSLSAALPHFPCSTLTSYTLREFLRLVTGNLSPSNHIDISAVPTRTVPSMKVKALSRSSLTYSPAGTNATVQPRNLDPEIHPFERAREYTRALNATKLERMFAAPFIAQLGIGHIDGVYSLAKDIRALDRIASGSGDGEVKIWDLADRKEILTVKAHEGIVKGLCFTSVGGDDRLLSCASDRTVKLWDPQGAGVSSNVPTATYLGPGAFNGVSHHRVDHTFATASSMIDIWDTSRSKPITTLQWGADTINTVKFNQSETSILASAGSDRTLIFYDLRTSSPTAKVVTRLRTNAICWNPMEPFNLAAASEDHNTYIFDMRKLNRALNVLKDHVAAVMDVDYSPTGEELVTGSYDRTVRIYRAREGHSRDIYHTKRMQRIFSVAFTTDTRYILSGSDDGNVRLWRAEASQRSHVRSARERTKLEYDNALKERYKHMPEIRRIAKHRHVPKPIKKAGEIKRVEEASLKRKEENRRRHSKKGQARRIPQREAMVIAQE</sequence>
<dbReference type="GO" id="GO:0016567">
    <property type="term" value="P:protein ubiquitination"/>
    <property type="evidence" value="ECO:0007669"/>
    <property type="project" value="UniProtKB-UniPathway"/>
</dbReference>
<accession>D5GI22</accession>
<dbReference type="GO" id="GO:0032040">
    <property type="term" value="C:small-subunit processome"/>
    <property type="evidence" value="ECO:0007669"/>
    <property type="project" value="TreeGrafter"/>
</dbReference>
<dbReference type="InterPro" id="IPR051733">
    <property type="entry name" value="WD_repeat_DCAF13/WDSOF1"/>
</dbReference>
<dbReference type="PROSITE" id="PS50294">
    <property type="entry name" value="WD_REPEATS_REGION"/>
    <property type="match status" value="2"/>
</dbReference>
<dbReference type="HOGENOM" id="CLU_033999_0_0_1"/>
<dbReference type="InParanoid" id="D5GI22"/>
<evidence type="ECO:0000256" key="3">
    <source>
        <dbReference type="ARBA" id="ARBA00021762"/>
    </source>
</evidence>
<reference evidence="12 13" key="1">
    <citation type="journal article" date="2010" name="Nature">
        <title>Perigord black truffle genome uncovers evolutionary origins and mechanisms of symbiosis.</title>
        <authorList>
            <person name="Martin F."/>
            <person name="Kohler A."/>
            <person name="Murat C."/>
            <person name="Balestrini R."/>
            <person name="Coutinho P.M."/>
            <person name="Jaillon O."/>
            <person name="Montanini B."/>
            <person name="Morin E."/>
            <person name="Noel B."/>
            <person name="Percudani R."/>
            <person name="Porcel B."/>
            <person name="Rubini A."/>
            <person name="Amicucci A."/>
            <person name="Amselem J."/>
            <person name="Anthouard V."/>
            <person name="Arcioni S."/>
            <person name="Artiguenave F."/>
            <person name="Aury J.M."/>
            <person name="Ballario P."/>
            <person name="Bolchi A."/>
            <person name="Brenna A."/>
            <person name="Brun A."/>
            <person name="Buee M."/>
            <person name="Cantarel B."/>
            <person name="Chevalier G."/>
            <person name="Couloux A."/>
            <person name="Da Silva C."/>
            <person name="Denoeud F."/>
            <person name="Duplessis S."/>
            <person name="Ghignone S."/>
            <person name="Hilselberger B."/>
            <person name="Iotti M."/>
            <person name="Marcais B."/>
            <person name="Mello A."/>
            <person name="Miranda M."/>
            <person name="Pacioni G."/>
            <person name="Quesneville H."/>
            <person name="Riccioni C."/>
            <person name="Ruotolo R."/>
            <person name="Splivallo R."/>
            <person name="Stocchi V."/>
            <person name="Tisserant E."/>
            <person name="Viscomi A.R."/>
            <person name="Zambonelli A."/>
            <person name="Zampieri E."/>
            <person name="Henrissat B."/>
            <person name="Lebrun M.H."/>
            <person name="Paolocci F."/>
            <person name="Bonfante P."/>
            <person name="Ottonello S."/>
            <person name="Wincker P."/>
        </authorList>
    </citation>
    <scope>NUCLEOTIDE SEQUENCE [LARGE SCALE GENOMIC DNA]</scope>
    <source>
        <strain evidence="12 13">Mel28</strain>
    </source>
</reference>
<dbReference type="eggNOG" id="KOG0268">
    <property type="taxonomic scope" value="Eukaryota"/>
</dbReference>
<dbReference type="PRINTS" id="PR00320">
    <property type="entry name" value="GPROTEINBRPT"/>
</dbReference>
<dbReference type="InterPro" id="IPR036322">
    <property type="entry name" value="WD40_repeat_dom_sf"/>
</dbReference>
<dbReference type="FunFam" id="2.130.10.10:FF:001074">
    <property type="entry name" value="Probable SOF1 protein"/>
    <property type="match status" value="1"/>
</dbReference>
<dbReference type="SMART" id="SM00320">
    <property type="entry name" value="WD40"/>
    <property type="match status" value="7"/>
</dbReference>
<feature type="repeat" description="WD" evidence="9">
    <location>
        <begin position="403"/>
        <end position="444"/>
    </location>
</feature>
<dbReference type="PROSITE" id="PS00678">
    <property type="entry name" value="WD_REPEATS_1"/>
    <property type="match status" value="1"/>
</dbReference>
<feature type="repeat" description="WD" evidence="9">
    <location>
        <begin position="360"/>
        <end position="401"/>
    </location>
</feature>
<keyword evidence="5" id="KW-0677">Repeat</keyword>
<dbReference type="FunCoup" id="D5GI22">
    <property type="interactions" value="1216"/>
</dbReference>
<protein>
    <recommendedName>
        <fullName evidence="3">DDB1- and CUL4-associated factor 13</fullName>
    </recommendedName>
    <alternativeName>
        <fullName evidence="8">WD repeat and SOF domain-containing protein 1</fullName>
    </alternativeName>
</protein>
<keyword evidence="13" id="KW-1185">Reference proteome</keyword>
<dbReference type="Pfam" id="PF04158">
    <property type="entry name" value="Sof1"/>
    <property type="match status" value="1"/>
</dbReference>
<evidence type="ECO:0000259" key="11">
    <source>
        <dbReference type="Pfam" id="PF04158"/>
    </source>
</evidence>
<dbReference type="PROSITE" id="PS50082">
    <property type="entry name" value="WD_REPEATS_2"/>
    <property type="match status" value="4"/>
</dbReference>
<dbReference type="InterPro" id="IPR001680">
    <property type="entry name" value="WD40_rpt"/>
</dbReference>
<dbReference type="SUPFAM" id="SSF50978">
    <property type="entry name" value="WD40 repeat-like"/>
    <property type="match status" value="1"/>
</dbReference>
<organism evidence="12 13">
    <name type="scientific">Tuber melanosporum (strain Mel28)</name>
    <name type="common">Perigord black truffle</name>
    <dbReference type="NCBI Taxonomy" id="656061"/>
    <lineage>
        <taxon>Eukaryota</taxon>
        <taxon>Fungi</taxon>
        <taxon>Dikarya</taxon>
        <taxon>Ascomycota</taxon>
        <taxon>Pezizomycotina</taxon>
        <taxon>Pezizomycetes</taxon>
        <taxon>Pezizales</taxon>
        <taxon>Tuberaceae</taxon>
        <taxon>Tuber</taxon>
    </lineage>
</organism>
<comment type="subcellular location">
    <subcellularLocation>
        <location evidence="1">Nucleus</location>
        <location evidence="1">Nucleolus</location>
    </subcellularLocation>
</comment>